<evidence type="ECO:0000313" key="3">
    <source>
        <dbReference type="Proteomes" id="UP000199215"/>
    </source>
</evidence>
<gene>
    <name evidence="2" type="ORF">SAMN05192561_10515</name>
</gene>
<proteinExistence type="predicted"/>
<dbReference type="CDD" id="cd18086">
    <property type="entry name" value="HsC9orf114-like"/>
    <property type="match status" value="1"/>
</dbReference>
<dbReference type="Pfam" id="PF02598">
    <property type="entry name" value="Methyltrn_RNA_3"/>
    <property type="match status" value="1"/>
</dbReference>
<dbReference type="SUPFAM" id="SSF75217">
    <property type="entry name" value="alpha/beta knot"/>
    <property type="match status" value="1"/>
</dbReference>
<dbReference type="InterPro" id="IPR029026">
    <property type="entry name" value="tRNA_m1G_MTases_N"/>
</dbReference>
<protein>
    <submittedName>
        <fullName evidence="2">Uncharacterized protein</fullName>
    </submittedName>
</protein>
<organism evidence="2 3">
    <name type="scientific">Halopenitus malekzadehii</name>
    <dbReference type="NCBI Taxonomy" id="1267564"/>
    <lineage>
        <taxon>Archaea</taxon>
        <taxon>Methanobacteriati</taxon>
        <taxon>Methanobacteriota</taxon>
        <taxon>Stenosarchaea group</taxon>
        <taxon>Halobacteria</taxon>
        <taxon>Halobacteriales</taxon>
        <taxon>Haloferacaceae</taxon>
        <taxon>Halopenitus</taxon>
    </lineage>
</organism>
<name>A0A1H6IUZ4_9EURY</name>
<dbReference type="InterPro" id="IPR012340">
    <property type="entry name" value="NA-bd_OB-fold"/>
</dbReference>
<dbReference type="AlphaFoldDB" id="A0A1H6IUZ4"/>
<dbReference type="Gene3D" id="2.40.50.140">
    <property type="entry name" value="Nucleic acid-binding proteins"/>
    <property type="match status" value="1"/>
</dbReference>
<evidence type="ECO:0000313" key="2">
    <source>
        <dbReference type="EMBL" id="SEH53214.1"/>
    </source>
</evidence>
<dbReference type="InterPro" id="IPR029028">
    <property type="entry name" value="Alpha/beta_knot_MTases"/>
</dbReference>
<sequence length="283" mass="29951">MDGLTICVPSSIVREAEDEREATRKLGTVARAAAVFSATRLVVFPDREGERRRGGGFVEAVLRYAATPPELRTDLWGRRDELAYVGVLPPLRVPSRTGSPPDGDESTTQGLVTEVGPDGRVRVNSPLGEHPISLLVPDGMSVEQGERVTIRVSSREPVRARITGKPEDGFQVVSADLPDVLAAGELAIATSRHGEALSVSRLAELAPTVHGADDVVVAFGAPGRGLPEILGVRPEDVTAAAGGPVEPDPGFDLWLNTIPNQGSEVVRTEEAMFASLASLTLTE</sequence>
<keyword evidence="3" id="KW-1185">Reference proteome</keyword>
<evidence type="ECO:0000256" key="1">
    <source>
        <dbReference type="SAM" id="MobiDB-lite"/>
    </source>
</evidence>
<dbReference type="Gene3D" id="3.40.1280.10">
    <property type="match status" value="1"/>
</dbReference>
<dbReference type="OrthoDB" id="4144at2157"/>
<dbReference type="PANTHER" id="PTHR12150">
    <property type="entry name" value="CLASS IV SAM-BINDING METHYLTRANSFERASE-RELATED"/>
    <property type="match status" value="1"/>
</dbReference>
<dbReference type="RefSeq" id="WP_092817042.1">
    <property type="nucleotide sequence ID" value="NZ_FNWU01000005.1"/>
</dbReference>
<dbReference type="InterPro" id="IPR003750">
    <property type="entry name" value="Put_MeTrfase-C9orf114-like"/>
</dbReference>
<dbReference type="Proteomes" id="UP000199215">
    <property type="component" value="Unassembled WGS sequence"/>
</dbReference>
<dbReference type="EMBL" id="FNWU01000005">
    <property type="protein sequence ID" value="SEH53214.1"/>
    <property type="molecule type" value="Genomic_DNA"/>
</dbReference>
<accession>A0A1H6IUZ4</accession>
<dbReference type="PANTHER" id="PTHR12150:SF13">
    <property type="entry name" value="METHYLTRANSFERASE C9ORF114-RELATED"/>
    <property type="match status" value="1"/>
</dbReference>
<feature type="region of interest" description="Disordered" evidence="1">
    <location>
        <begin position="92"/>
        <end position="126"/>
    </location>
</feature>
<reference evidence="2 3" key="1">
    <citation type="submission" date="2016-10" db="EMBL/GenBank/DDBJ databases">
        <authorList>
            <person name="de Groot N.N."/>
        </authorList>
    </citation>
    <scope>NUCLEOTIDE SEQUENCE [LARGE SCALE GENOMIC DNA]</scope>
    <source>
        <strain evidence="2 3">IBRC-M10418</strain>
    </source>
</reference>
<dbReference type="STRING" id="1267564.SAMN05192561_10515"/>